<sequence>MWVIGRVKPRSTDFVLDYTKQVDISPWHYVLPVGLAICVLVVFVYVYFAQ</sequence>
<evidence type="ECO:0000313" key="2">
    <source>
        <dbReference type="Proteomes" id="UP000186230"/>
    </source>
</evidence>
<organism evidence="1 2">
    <name type="scientific">Christiangramia flava JLT2011</name>
    <dbReference type="NCBI Taxonomy" id="1229726"/>
    <lineage>
        <taxon>Bacteria</taxon>
        <taxon>Pseudomonadati</taxon>
        <taxon>Bacteroidota</taxon>
        <taxon>Flavobacteriia</taxon>
        <taxon>Flavobacteriales</taxon>
        <taxon>Flavobacteriaceae</taxon>
        <taxon>Christiangramia</taxon>
    </lineage>
</organism>
<proteinExistence type="predicted"/>
<name>A0A1L7I174_9FLAO</name>
<evidence type="ECO:0000313" key="1">
    <source>
        <dbReference type="EMBL" id="APU66933.1"/>
    </source>
</evidence>
<dbReference type="AlphaFoldDB" id="A0A1L7I174"/>
<dbReference type="KEGG" id="gfl:GRFL_0209"/>
<reference evidence="1 2" key="1">
    <citation type="submission" date="2016-07" db="EMBL/GenBank/DDBJ databases">
        <title>Multi-omics approach to identify versatile polysaccharide utilization systems of a marine flavobacterium Gramella flava.</title>
        <authorList>
            <person name="Tang K."/>
        </authorList>
    </citation>
    <scope>NUCLEOTIDE SEQUENCE [LARGE SCALE GENOMIC DNA]</scope>
    <source>
        <strain evidence="1 2">JLT2011</strain>
    </source>
</reference>
<dbReference type="EMBL" id="CP016359">
    <property type="protein sequence ID" value="APU66933.1"/>
    <property type="molecule type" value="Genomic_DNA"/>
</dbReference>
<dbReference type="OrthoDB" id="9814523at2"/>
<dbReference type="STRING" id="1229726.GRFL_0209"/>
<gene>
    <name evidence="1" type="ORF">GRFL_0209</name>
</gene>
<dbReference type="RefSeq" id="WP_157492986.1">
    <property type="nucleotide sequence ID" value="NZ_AMRU01000014.1"/>
</dbReference>
<accession>A0A1L7I174</accession>
<protein>
    <submittedName>
        <fullName evidence="1">Putative sodium-dependent galactose transporter</fullName>
    </submittedName>
</protein>
<keyword evidence="2" id="KW-1185">Reference proteome</keyword>
<dbReference type="Proteomes" id="UP000186230">
    <property type="component" value="Chromosome"/>
</dbReference>